<evidence type="ECO:0000313" key="3">
    <source>
        <dbReference type="Proteomes" id="UP001259659"/>
    </source>
</evidence>
<organism evidence="2 3">
    <name type="scientific">Haloarcula saliterrae</name>
    <dbReference type="NCBI Taxonomy" id="2950534"/>
    <lineage>
        <taxon>Archaea</taxon>
        <taxon>Methanobacteriati</taxon>
        <taxon>Methanobacteriota</taxon>
        <taxon>Stenosarchaea group</taxon>
        <taxon>Halobacteria</taxon>
        <taxon>Halobacteriales</taxon>
        <taxon>Haloarculaceae</taxon>
        <taxon>Haloarcula</taxon>
    </lineage>
</organism>
<name>A0ABU2FGJ2_9EURY</name>
<sequence length="286" mass="32682">MKVDRYPESPAEPTACLTLDLEPSFDVGSPAVRRQVFHHLDDYIERFQRRDLPVSMFVVGRTVETYPELIRRLDGALDVEFHLHSYSHDMSGEADIEAEIRRGVEAFESVLGRTPVGYRAPRYIATASDLEALSAAGFAFDSSICPSYRPGVYDHLDKPTEPFYPAVSPDLLELPISVHPRLRVPIIQSFLKLLGRPYLRLLERSSLPNPLIYNSHLHDYYRTDAHDMLSPFKRLLFSRNMADSFELFEQFVDLLEDRNYRFRKLSDVAATLSETEGSASVVSPRN</sequence>
<evidence type="ECO:0000259" key="1">
    <source>
        <dbReference type="Pfam" id="PF01522"/>
    </source>
</evidence>
<dbReference type="Gene3D" id="3.20.20.370">
    <property type="entry name" value="Glycoside hydrolase/deacetylase"/>
    <property type="match status" value="1"/>
</dbReference>
<feature type="domain" description="NodB homology" evidence="1">
    <location>
        <begin position="41"/>
        <end position="138"/>
    </location>
</feature>
<dbReference type="InterPro" id="IPR002509">
    <property type="entry name" value="NODB_dom"/>
</dbReference>
<dbReference type="PANTHER" id="PTHR47561:SF1">
    <property type="entry name" value="POLYSACCHARIDE DEACETYLASE FAMILY PROTEIN (AFU_ORTHOLOGUE AFUA_6G05030)"/>
    <property type="match status" value="1"/>
</dbReference>
<gene>
    <name evidence="2" type="ORF">NDI56_18280</name>
</gene>
<keyword evidence="3" id="KW-1185">Reference proteome</keyword>
<protein>
    <submittedName>
        <fullName evidence="2">Polysaccharide deacetylase family protein</fullName>
    </submittedName>
</protein>
<comment type="caution">
    <text evidence="2">The sequence shown here is derived from an EMBL/GenBank/DDBJ whole genome shotgun (WGS) entry which is preliminary data.</text>
</comment>
<dbReference type="Pfam" id="PF01522">
    <property type="entry name" value="Polysacc_deac_1"/>
    <property type="match status" value="1"/>
</dbReference>
<dbReference type="EMBL" id="JAMQON010000006">
    <property type="protein sequence ID" value="MDS0261352.1"/>
    <property type="molecule type" value="Genomic_DNA"/>
</dbReference>
<dbReference type="Proteomes" id="UP001259659">
    <property type="component" value="Unassembled WGS sequence"/>
</dbReference>
<accession>A0ABU2FGJ2</accession>
<dbReference type="RefSeq" id="WP_310921178.1">
    <property type="nucleotide sequence ID" value="NZ_JAMQON010000006.1"/>
</dbReference>
<dbReference type="SUPFAM" id="SSF88713">
    <property type="entry name" value="Glycoside hydrolase/deacetylase"/>
    <property type="match status" value="1"/>
</dbReference>
<dbReference type="InterPro" id="IPR011330">
    <property type="entry name" value="Glyco_hydro/deAcase_b/a-brl"/>
</dbReference>
<reference evidence="2 3" key="1">
    <citation type="submission" date="2022-06" db="EMBL/GenBank/DDBJ databases">
        <title>Haloarcula sp. a new haloarchaeum isolate from saline soil.</title>
        <authorList>
            <person name="Strakova D."/>
            <person name="Galisteo C."/>
            <person name="Sanchez-Porro C."/>
            <person name="Ventosa A."/>
        </authorList>
    </citation>
    <scope>NUCLEOTIDE SEQUENCE [LARGE SCALE GENOMIC DNA]</scope>
    <source>
        <strain evidence="2 3">S1CR25-12</strain>
    </source>
</reference>
<proteinExistence type="predicted"/>
<dbReference type="PANTHER" id="PTHR47561">
    <property type="entry name" value="POLYSACCHARIDE DEACETYLASE FAMILY PROTEIN (AFU_ORTHOLOGUE AFUA_6G05030)"/>
    <property type="match status" value="1"/>
</dbReference>
<evidence type="ECO:0000313" key="2">
    <source>
        <dbReference type="EMBL" id="MDS0261352.1"/>
    </source>
</evidence>